<dbReference type="InterPro" id="IPR036736">
    <property type="entry name" value="ACP-like_sf"/>
</dbReference>
<organism evidence="2 3">
    <name type="scientific">Streptomyces laurentii</name>
    <dbReference type="NCBI Taxonomy" id="39478"/>
    <lineage>
        <taxon>Bacteria</taxon>
        <taxon>Bacillati</taxon>
        <taxon>Actinomycetota</taxon>
        <taxon>Actinomycetes</taxon>
        <taxon>Kitasatosporales</taxon>
        <taxon>Streptomycetaceae</taxon>
        <taxon>Streptomyces</taxon>
    </lineage>
</organism>
<gene>
    <name evidence="2" type="ORF">SLA_0680</name>
</gene>
<dbReference type="AlphaFoldDB" id="A0A160NUQ0"/>
<dbReference type="KEGG" id="slau:SLA_0680"/>
<evidence type="ECO:0000313" key="2">
    <source>
        <dbReference type="EMBL" id="BAU81634.1"/>
    </source>
</evidence>
<sequence length="88" mass="9990">MQETTDIETRVMKVLADVLSRRLEPAQISPDADMVAVLGLDSLEAIEFLLKIEDEFDIELDFENLSLQHLDSVRTFSAEVVARQEPSR</sequence>
<name>A0A160NUQ0_STRLU</name>
<evidence type="ECO:0000259" key="1">
    <source>
        <dbReference type="PROSITE" id="PS50075"/>
    </source>
</evidence>
<dbReference type="SUPFAM" id="SSF47336">
    <property type="entry name" value="ACP-like"/>
    <property type="match status" value="1"/>
</dbReference>
<evidence type="ECO:0000313" key="3">
    <source>
        <dbReference type="Proteomes" id="UP000217676"/>
    </source>
</evidence>
<dbReference type="EMBL" id="AP017424">
    <property type="protein sequence ID" value="BAU81634.1"/>
    <property type="molecule type" value="Genomic_DNA"/>
</dbReference>
<keyword evidence="3" id="KW-1185">Reference proteome</keyword>
<feature type="domain" description="Carrier" evidence="1">
    <location>
        <begin position="5"/>
        <end position="84"/>
    </location>
</feature>
<dbReference type="RefSeq" id="WP_359875779.1">
    <property type="nucleotide sequence ID" value="NZ_JBEYHT010000014.1"/>
</dbReference>
<accession>A0A160NUQ0</accession>
<protein>
    <recommendedName>
        <fullName evidence="1">Carrier domain-containing protein</fullName>
    </recommendedName>
</protein>
<dbReference type="PROSITE" id="PS50075">
    <property type="entry name" value="CARRIER"/>
    <property type="match status" value="1"/>
</dbReference>
<dbReference type="Proteomes" id="UP000217676">
    <property type="component" value="Chromosome"/>
</dbReference>
<proteinExistence type="predicted"/>
<dbReference type="InterPro" id="IPR009081">
    <property type="entry name" value="PP-bd_ACP"/>
</dbReference>
<dbReference type="Pfam" id="PF00550">
    <property type="entry name" value="PP-binding"/>
    <property type="match status" value="1"/>
</dbReference>
<dbReference type="Gene3D" id="1.10.1200.10">
    <property type="entry name" value="ACP-like"/>
    <property type="match status" value="1"/>
</dbReference>
<reference evidence="2 3" key="1">
    <citation type="journal article" date="2016" name="Genome Announc.">
        <title>Complete Genome Sequence of Thiostrepton-Producing Streptomyces laurentii ATCC 31255.</title>
        <authorList>
            <person name="Doi K."/>
            <person name="Fujino Y."/>
            <person name="Nagayoshi Y."/>
            <person name="Ohshima T."/>
            <person name="Ogata S."/>
        </authorList>
    </citation>
    <scope>NUCLEOTIDE SEQUENCE [LARGE SCALE GENOMIC DNA]</scope>
    <source>
        <strain evidence="2 3">ATCC 31255</strain>
    </source>
</reference>